<feature type="domain" description="G-patch" evidence="6">
    <location>
        <begin position="70"/>
        <end position="116"/>
    </location>
</feature>
<evidence type="ECO:0000256" key="4">
    <source>
        <dbReference type="SAM" id="Coils"/>
    </source>
</evidence>
<evidence type="ECO:0000256" key="2">
    <source>
        <dbReference type="ARBA" id="ARBA00021978"/>
    </source>
</evidence>
<dbReference type="SMART" id="SM01173">
    <property type="entry name" value="DUF4187"/>
    <property type="match status" value="1"/>
</dbReference>
<evidence type="ECO:0000313" key="7">
    <source>
        <dbReference type="Proteomes" id="UP001190640"/>
    </source>
</evidence>
<gene>
    <name evidence="8" type="primary">GPATCH11</name>
</gene>
<evidence type="ECO:0000256" key="1">
    <source>
        <dbReference type="ARBA" id="ARBA00007140"/>
    </source>
</evidence>
<dbReference type="GO" id="GO:0000776">
    <property type="term" value="C:kinetochore"/>
    <property type="evidence" value="ECO:0007669"/>
    <property type="project" value="TreeGrafter"/>
</dbReference>
<keyword evidence="4" id="KW-0175">Coiled coil</keyword>
<feature type="region of interest" description="Disordered" evidence="5">
    <location>
        <begin position="194"/>
        <end position="214"/>
    </location>
</feature>
<feature type="compositionally biased region" description="Basic and acidic residues" evidence="5">
    <location>
        <begin position="29"/>
        <end position="62"/>
    </location>
</feature>
<dbReference type="RefSeq" id="XP_054834547.1">
    <property type="nucleotide sequence ID" value="XM_054978572.1"/>
</dbReference>
<reference evidence="8" key="1">
    <citation type="submission" date="2025-08" db="UniProtKB">
        <authorList>
            <consortium name="RefSeq"/>
        </authorList>
    </citation>
    <scope>IDENTIFICATION</scope>
    <source>
        <tissue evidence="8">Blood</tissue>
    </source>
</reference>
<evidence type="ECO:0000259" key="6">
    <source>
        <dbReference type="PROSITE" id="PS50174"/>
    </source>
</evidence>
<dbReference type="Pfam" id="PF13821">
    <property type="entry name" value="DUF4187"/>
    <property type="match status" value="1"/>
</dbReference>
<name>A0AA97JAB6_EUBMA</name>
<dbReference type="Proteomes" id="UP001190640">
    <property type="component" value="Chromosome 1"/>
</dbReference>
<proteinExistence type="inferred from homology"/>
<protein>
    <recommendedName>
        <fullName evidence="2">G patch domain-containing protein 11</fullName>
    </recommendedName>
    <alternativeName>
        <fullName evidence="3">Coiled-coil domain-containing protein 75</fullName>
    </alternativeName>
</protein>
<dbReference type="PROSITE" id="PS50174">
    <property type="entry name" value="G_PATCH"/>
    <property type="match status" value="1"/>
</dbReference>
<dbReference type="InterPro" id="IPR000467">
    <property type="entry name" value="G_patch_dom"/>
</dbReference>
<dbReference type="PANTHER" id="PTHR21032:SF0">
    <property type="entry name" value="G PATCH DOMAIN-CONTAINING PROTEIN 11"/>
    <property type="match status" value="1"/>
</dbReference>
<dbReference type="GO" id="GO:0003676">
    <property type="term" value="F:nucleic acid binding"/>
    <property type="evidence" value="ECO:0007669"/>
    <property type="project" value="InterPro"/>
</dbReference>
<dbReference type="InterPro" id="IPR039249">
    <property type="entry name" value="GPATCH11"/>
</dbReference>
<feature type="region of interest" description="Disordered" evidence="5">
    <location>
        <begin position="1"/>
        <end position="62"/>
    </location>
</feature>
<dbReference type="AlphaFoldDB" id="A0AA97JAB6"/>
<dbReference type="CTD" id="253635"/>
<evidence type="ECO:0000256" key="5">
    <source>
        <dbReference type="SAM" id="MobiDB-lite"/>
    </source>
</evidence>
<dbReference type="PANTHER" id="PTHR21032">
    <property type="entry name" value="G PATCH DOMAIN-CONTAINING PROTEIN 11"/>
    <property type="match status" value="1"/>
</dbReference>
<comment type="similarity">
    <text evidence="1">Belongs to the GPATCH11 family.</text>
</comment>
<dbReference type="InterPro" id="IPR025239">
    <property type="entry name" value="DUF4187"/>
</dbReference>
<evidence type="ECO:0000256" key="3">
    <source>
        <dbReference type="ARBA" id="ARBA00030688"/>
    </source>
</evidence>
<dbReference type="Pfam" id="PF01585">
    <property type="entry name" value="G-patch"/>
    <property type="match status" value="1"/>
</dbReference>
<feature type="coiled-coil region" evidence="4">
    <location>
        <begin position="111"/>
        <end position="138"/>
    </location>
</feature>
<dbReference type="GeneID" id="129329128"/>
<keyword evidence="7" id="KW-1185">Reference proteome</keyword>
<dbReference type="SMART" id="SM00443">
    <property type="entry name" value="G_patch"/>
    <property type="match status" value="1"/>
</dbReference>
<feature type="compositionally biased region" description="Acidic residues" evidence="5">
    <location>
        <begin position="199"/>
        <end position="213"/>
    </location>
</feature>
<accession>A0AA97JAB6</accession>
<evidence type="ECO:0000313" key="8">
    <source>
        <dbReference type="RefSeq" id="XP_054834547.1"/>
    </source>
</evidence>
<sequence length="315" mass="37426">MEDTEEDYMSDSFVNVHQDVRPGMPMLRRVKETFKKEEKQKEANQKNRQKSIKEQEQEQRDSALKIALGNENKGFAMLQKMGYKSGQPLGKSGEGIIEPIPLNMNKGRSGLGHEEVKKRKVEENLENYKRKLHMQKQVEKQATNLFKMRMKTKQEELQVKRDLEKSQKACQQLDMQKGFELPREAWFWLRPSGEKDDVEKQEEEEEEEEDDLSASDKLQTLTAYLRDKYLYCIWCGTAYEEVGLLSHFPPNLTTWYMKVWDHLIMEKLTDRMQLRMNPAKSSDFYEKWFPFLDFLSKENLLVTRLPYYEIVNPEI</sequence>
<organism evidence="7 8">
    <name type="scientific">Eublepharis macularius</name>
    <name type="common">Leopard gecko</name>
    <name type="synonym">Cyrtodactylus macularius</name>
    <dbReference type="NCBI Taxonomy" id="481883"/>
    <lineage>
        <taxon>Eukaryota</taxon>
        <taxon>Metazoa</taxon>
        <taxon>Chordata</taxon>
        <taxon>Craniata</taxon>
        <taxon>Vertebrata</taxon>
        <taxon>Euteleostomi</taxon>
        <taxon>Lepidosauria</taxon>
        <taxon>Squamata</taxon>
        <taxon>Bifurcata</taxon>
        <taxon>Gekkota</taxon>
        <taxon>Eublepharidae</taxon>
        <taxon>Eublepharinae</taxon>
        <taxon>Eublepharis</taxon>
    </lineage>
</organism>